<dbReference type="Proteomes" id="UP000499080">
    <property type="component" value="Unassembled WGS sequence"/>
</dbReference>
<dbReference type="Gene3D" id="3.30.420.10">
    <property type="entry name" value="Ribonuclease H-like superfamily/Ribonuclease H"/>
    <property type="match status" value="1"/>
</dbReference>
<keyword evidence="2" id="KW-1185">Reference proteome</keyword>
<dbReference type="GO" id="GO:0003676">
    <property type="term" value="F:nucleic acid binding"/>
    <property type="evidence" value="ECO:0007669"/>
    <property type="project" value="InterPro"/>
</dbReference>
<dbReference type="InterPro" id="IPR036397">
    <property type="entry name" value="RNaseH_sf"/>
</dbReference>
<evidence type="ECO:0000313" key="2">
    <source>
        <dbReference type="Proteomes" id="UP000499080"/>
    </source>
</evidence>
<dbReference type="AlphaFoldDB" id="A0A4Y2ASI2"/>
<proteinExistence type="predicted"/>
<reference evidence="1 2" key="1">
    <citation type="journal article" date="2019" name="Sci. Rep.">
        <title>Orb-weaving spider Araneus ventricosus genome elucidates the spidroin gene catalogue.</title>
        <authorList>
            <person name="Kono N."/>
            <person name="Nakamura H."/>
            <person name="Ohtoshi R."/>
            <person name="Moran D.A.P."/>
            <person name="Shinohara A."/>
            <person name="Yoshida Y."/>
            <person name="Fujiwara M."/>
            <person name="Mori M."/>
            <person name="Tomita M."/>
            <person name="Arakawa K."/>
        </authorList>
    </citation>
    <scope>NUCLEOTIDE SEQUENCE [LARGE SCALE GENOMIC DNA]</scope>
</reference>
<gene>
    <name evidence="1" type="ORF">AVEN_106312_1</name>
</gene>
<protein>
    <submittedName>
        <fullName evidence="1">Uncharacterized protein</fullName>
    </submittedName>
</protein>
<organism evidence="1 2">
    <name type="scientific">Araneus ventricosus</name>
    <name type="common">Orbweaver spider</name>
    <name type="synonym">Epeira ventricosa</name>
    <dbReference type="NCBI Taxonomy" id="182803"/>
    <lineage>
        <taxon>Eukaryota</taxon>
        <taxon>Metazoa</taxon>
        <taxon>Ecdysozoa</taxon>
        <taxon>Arthropoda</taxon>
        <taxon>Chelicerata</taxon>
        <taxon>Arachnida</taxon>
        <taxon>Araneae</taxon>
        <taxon>Araneomorphae</taxon>
        <taxon>Entelegynae</taxon>
        <taxon>Araneoidea</taxon>
        <taxon>Araneidae</taxon>
        <taxon>Araneus</taxon>
    </lineage>
</organism>
<dbReference type="OrthoDB" id="10026072at2759"/>
<sequence>MKPISVHGAEEIRHRKAEQVSDSRLSALRCYWENAASPETFTGAGRLFHGHCGSAHTKTITSGSAGSPDIAPSDYCLFQLLKRSLARQHFASDGDVQMAAILWFRSHVLNFFHTLYRKWCDGMTRASIQVVLMLRGSRKDAASVSIKVSSFSIIYNLPDETTEDEVQEALAINADIKERLNIRFKLSGRQPGTAHWILETPSLLAEAVLVTIPLESADHLRWSASIVLCTTNSTEQGFLPITTHPTAAAPAIWER</sequence>
<dbReference type="EMBL" id="BGPR01000030">
    <property type="protein sequence ID" value="GBL82770.1"/>
    <property type="molecule type" value="Genomic_DNA"/>
</dbReference>
<comment type="caution">
    <text evidence="1">The sequence shown here is derived from an EMBL/GenBank/DDBJ whole genome shotgun (WGS) entry which is preliminary data.</text>
</comment>
<accession>A0A4Y2ASI2</accession>
<evidence type="ECO:0000313" key="1">
    <source>
        <dbReference type="EMBL" id="GBL82770.1"/>
    </source>
</evidence>
<name>A0A4Y2ASI2_ARAVE</name>